<keyword evidence="1" id="KW-1133">Transmembrane helix</keyword>
<keyword evidence="3" id="KW-1185">Reference proteome</keyword>
<name>A0ABU3W2S6_9GAMM</name>
<evidence type="ECO:0000313" key="2">
    <source>
        <dbReference type="EMBL" id="MDV2080271.1"/>
    </source>
</evidence>
<feature type="transmembrane region" description="Helical" evidence="1">
    <location>
        <begin position="6"/>
        <end position="23"/>
    </location>
</feature>
<evidence type="ECO:0000256" key="1">
    <source>
        <dbReference type="SAM" id="Phobius"/>
    </source>
</evidence>
<sequence>MGALLLFLTIALFPLAALSTFLFSRQTMVRIERDIRKDGLARPSGWDDLGLRLHWYAFALMGSGKGKWAQSNEPFIDVAMIRRYATRADRIRAAAFLISSYLFVFTGISTALTVDF</sequence>
<keyword evidence="1" id="KW-0472">Membrane</keyword>
<dbReference type="EMBL" id="JAWIIJ010000012">
    <property type="protein sequence ID" value="MDV2080271.1"/>
    <property type="molecule type" value="Genomic_DNA"/>
</dbReference>
<comment type="caution">
    <text evidence="2">The sequence shown here is derived from an EMBL/GenBank/DDBJ whole genome shotgun (WGS) entry which is preliminary data.</text>
</comment>
<accession>A0ABU3W2S6</accession>
<keyword evidence="1" id="KW-0812">Transmembrane</keyword>
<dbReference type="Proteomes" id="UP001269819">
    <property type="component" value="Unassembled WGS sequence"/>
</dbReference>
<evidence type="ECO:0000313" key="3">
    <source>
        <dbReference type="Proteomes" id="UP001269819"/>
    </source>
</evidence>
<organism evidence="2 3">
    <name type="scientific">Marinobacter xestospongiae</name>
    <dbReference type="NCBI Taxonomy" id="994319"/>
    <lineage>
        <taxon>Bacteria</taxon>
        <taxon>Pseudomonadati</taxon>
        <taxon>Pseudomonadota</taxon>
        <taxon>Gammaproteobacteria</taxon>
        <taxon>Pseudomonadales</taxon>
        <taxon>Marinobacteraceae</taxon>
        <taxon>Marinobacter</taxon>
    </lineage>
</organism>
<reference evidence="2 3" key="1">
    <citation type="submission" date="2023-10" db="EMBL/GenBank/DDBJ databases">
        <title>Characteristics and mechanism of a salt-tolerant marine origin heterotrophic nitrifying- aerobic denitrifying bacteria Marinobacter xestospongiae HN1.</title>
        <authorList>
            <person name="Qi R."/>
        </authorList>
    </citation>
    <scope>NUCLEOTIDE SEQUENCE [LARGE SCALE GENOMIC DNA]</scope>
    <source>
        <strain evidence="2 3">HN1</strain>
    </source>
</reference>
<feature type="transmembrane region" description="Helical" evidence="1">
    <location>
        <begin position="93"/>
        <end position="114"/>
    </location>
</feature>
<dbReference type="RefSeq" id="WP_316974703.1">
    <property type="nucleotide sequence ID" value="NZ_JAWIIJ010000012.1"/>
</dbReference>
<gene>
    <name evidence="2" type="ORF">RYS15_16405</name>
</gene>
<proteinExistence type="predicted"/>
<protein>
    <submittedName>
        <fullName evidence="2">Uncharacterized protein</fullName>
    </submittedName>
</protein>